<dbReference type="RefSeq" id="WP_165637636.1">
    <property type="nucleotide sequence ID" value="NZ_FMAI01000016.1"/>
</dbReference>
<keyword evidence="1 5" id="KW-0673">Quorum sensing</keyword>
<keyword evidence="2" id="KW-0808">Transferase</keyword>
<dbReference type="SUPFAM" id="SSF55729">
    <property type="entry name" value="Acyl-CoA N-acyltransferases (Nat)"/>
    <property type="match status" value="1"/>
</dbReference>
<protein>
    <submittedName>
        <fullName evidence="6">Acyl homoserine lactone synthase</fullName>
    </submittedName>
</protein>
<evidence type="ECO:0000256" key="3">
    <source>
        <dbReference type="ARBA" id="ARBA00022691"/>
    </source>
</evidence>
<keyword evidence="7" id="KW-1185">Reference proteome</keyword>
<dbReference type="InterPro" id="IPR016181">
    <property type="entry name" value="Acyl_CoA_acyltransferase"/>
</dbReference>
<evidence type="ECO:0000256" key="4">
    <source>
        <dbReference type="ARBA" id="ARBA00022929"/>
    </source>
</evidence>
<dbReference type="AlphaFoldDB" id="A0A1C3XHP5"/>
<proteinExistence type="inferred from homology"/>
<dbReference type="PANTHER" id="PTHR39322:SF1">
    <property type="entry name" value="ISOVALERYL-HOMOSERINE LACTONE SYNTHASE"/>
    <property type="match status" value="1"/>
</dbReference>
<gene>
    <name evidence="6" type="ORF">GA0061098_101659</name>
</gene>
<dbReference type="GO" id="GO:0009372">
    <property type="term" value="P:quorum sensing"/>
    <property type="evidence" value="ECO:0007669"/>
    <property type="project" value="UniProtKB-UniRule"/>
</dbReference>
<dbReference type="Pfam" id="PF00765">
    <property type="entry name" value="Autoind_synth"/>
    <property type="match status" value="1"/>
</dbReference>
<reference evidence="7" key="1">
    <citation type="submission" date="2016-08" db="EMBL/GenBank/DDBJ databases">
        <authorList>
            <person name="Varghese N."/>
            <person name="Submissions Spin"/>
        </authorList>
    </citation>
    <scope>NUCLEOTIDE SEQUENCE [LARGE SCALE GENOMIC DNA]</scope>
    <source>
        <strain evidence="7">ERR11</strain>
    </source>
</reference>
<dbReference type="GO" id="GO:0016740">
    <property type="term" value="F:transferase activity"/>
    <property type="evidence" value="ECO:0007669"/>
    <property type="project" value="UniProtKB-KW"/>
</dbReference>
<dbReference type="EMBL" id="FMAI01000016">
    <property type="protein sequence ID" value="SCB51790.1"/>
    <property type="molecule type" value="Genomic_DNA"/>
</dbReference>
<dbReference type="GO" id="GO:0007165">
    <property type="term" value="P:signal transduction"/>
    <property type="evidence" value="ECO:0007669"/>
    <property type="project" value="TreeGrafter"/>
</dbReference>
<comment type="similarity">
    <text evidence="5">Belongs to the autoinducer synthase family.</text>
</comment>
<keyword evidence="3" id="KW-0949">S-adenosyl-L-methionine</keyword>
<evidence type="ECO:0000256" key="5">
    <source>
        <dbReference type="PROSITE-ProRule" id="PRU00533"/>
    </source>
</evidence>
<name>A0A1C3XHP5_9BRAD</name>
<organism evidence="6 7">
    <name type="scientific">Bradyrhizobium shewense</name>
    <dbReference type="NCBI Taxonomy" id="1761772"/>
    <lineage>
        <taxon>Bacteria</taxon>
        <taxon>Pseudomonadati</taxon>
        <taxon>Pseudomonadota</taxon>
        <taxon>Alphaproteobacteria</taxon>
        <taxon>Hyphomicrobiales</taxon>
        <taxon>Nitrobacteraceae</taxon>
        <taxon>Bradyrhizobium</taxon>
    </lineage>
</organism>
<accession>A0A1C3XHP5</accession>
<evidence type="ECO:0000256" key="1">
    <source>
        <dbReference type="ARBA" id="ARBA00022654"/>
    </source>
</evidence>
<evidence type="ECO:0000313" key="7">
    <source>
        <dbReference type="Proteomes" id="UP000199184"/>
    </source>
</evidence>
<keyword evidence="4 5" id="KW-0071">Autoinducer synthesis</keyword>
<evidence type="ECO:0000313" key="6">
    <source>
        <dbReference type="EMBL" id="SCB51790.1"/>
    </source>
</evidence>
<dbReference type="PANTHER" id="PTHR39322">
    <property type="entry name" value="ACYL-HOMOSERINE-LACTONE SYNTHASE"/>
    <property type="match status" value="1"/>
</dbReference>
<dbReference type="Gene3D" id="3.40.630.30">
    <property type="match status" value="1"/>
</dbReference>
<dbReference type="PROSITE" id="PS51187">
    <property type="entry name" value="AUTOINDUCER_SYNTH_2"/>
    <property type="match status" value="1"/>
</dbReference>
<sequence length="204" mass="23474">MIESFSLSTAHLFQDAMVAQARLRYKVFVERRGLPHQHYEDLEFDEFDTPSALYLVWRDSERVVRGLIRLLRTDRPYMLQSHWPHLVEGDAPSSEQIWEMTRVCVDKSVAPKVRRTIIPELLCAVSEHVGRSDGIGVIGVTRPHLISHFVRDGVCWLGAPDLIEGEIERAFYVPWEHIRPAYHCMKYGIGNVLYCSGRATERAA</sequence>
<dbReference type="PRINTS" id="PR01549">
    <property type="entry name" value="AUTOINDCRSYN"/>
</dbReference>
<evidence type="ECO:0000256" key="2">
    <source>
        <dbReference type="ARBA" id="ARBA00022679"/>
    </source>
</evidence>
<dbReference type="Proteomes" id="UP000199184">
    <property type="component" value="Unassembled WGS sequence"/>
</dbReference>
<dbReference type="InterPro" id="IPR001690">
    <property type="entry name" value="Autoind_synthase"/>
</dbReference>